<comment type="caution">
    <text evidence="1">The sequence shown here is derived from an EMBL/GenBank/DDBJ whole genome shotgun (WGS) entry which is preliminary data.</text>
</comment>
<protein>
    <submittedName>
        <fullName evidence="1">Uncharacterized protein</fullName>
    </submittedName>
</protein>
<evidence type="ECO:0000313" key="1">
    <source>
        <dbReference type="EMBL" id="GAG85138.1"/>
    </source>
</evidence>
<reference evidence="1" key="1">
    <citation type="journal article" date="2014" name="Front. Microbiol.">
        <title>High frequency of phylogenetically diverse reductive dehalogenase-homologous genes in deep subseafloor sedimentary metagenomes.</title>
        <authorList>
            <person name="Kawai M."/>
            <person name="Futagami T."/>
            <person name="Toyoda A."/>
            <person name="Takaki Y."/>
            <person name="Nishi S."/>
            <person name="Hori S."/>
            <person name="Arai W."/>
            <person name="Tsubouchi T."/>
            <person name="Morono Y."/>
            <person name="Uchiyama I."/>
            <person name="Ito T."/>
            <person name="Fujiyama A."/>
            <person name="Inagaki F."/>
            <person name="Takami H."/>
        </authorList>
    </citation>
    <scope>NUCLEOTIDE SEQUENCE</scope>
    <source>
        <strain evidence="1">Expedition CK06-06</strain>
    </source>
</reference>
<gene>
    <name evidence="1" type="ORF">S01H4_28413</name>
</gene>
<accession>X1BM35</accession>
<name>X1BM35_9ZZZZ</name>
<dbReference type="EMBL" id="BART01014125">
    <property type="protein sequence ID" value="GAG85138.1"/>
    <property type="molecule type" value="Genomic_DNA"/>
</dbReference>
<organism evidence="1">
    <name type="scientific">marine sediment metagenome</name>
    <dbReference type="NCBI Taxonomy" id="412755"/>
    <lineage>
        <taxon>unclassified sequences</taxon>
        <taxon>metagenomes</taxon>
        <taxon>ecological metagenomes</taxon>
    </lineage>
</organism>
<dbReference type="AlphaFoldDB" id="X1BM35"/>
<sequence length="56" mass="6463">MDDFENKLLDKLDIMNKNISDMNVRLTEFEGKTEKTLTTLSGKMKGNHDLLKISFT</sequence>
<proteinExistence type="predicted"/>